<evidence type="ECO:0000256" key="2">
    <source>
        <dbReference type="SAM" id="MobiDB-lite"/>
    </source>
</evidence>
<comment type="caution">
    <text evidence="4">The sequence shown here is derived from an EMBL/GenBank/DDBJ whole genome shotgun (WGS) entry which is preliminary data.</text>
</comment>
<sequence>MLSNMTFGSPTIQSRHSSVQEPHPSPTSAIFANIDDELRDAWRVHSHGQEEDLRYALDRVIKRVEELSSLLKIAYKTQAELETSLSVAKSNLQLMMSNNEMLEEALKRETPCSAKDVGWRRWSAREAQNMQRVSEEHRKSLDYGPLNESGAPSHPESAPSVVVNGTEPSPTTPSPATSSTASQNNQEGRFFRFRFNSGSKPPVVNSIQQHSSHLTSPSLPTLVASTREKELLELQEQLERERLAHTLANAQKAAIEAELESLSQALFEEANKMVATERIKRAETEEELQEVRLEKDALKEALRLIEGENGRLRGVQSSAGEVPDKTPQLPSSHSRSSSRDAIKSPPTSPSPSSPGVDDVTVSLALPPSAASFTSDSPEHLTDFTLEPAPKPTSAASHRRMQSAEKAISNHADNSPPLGLGFASPTSVSFIPDEPSPWN</sequence>
<reference evidence="4" key="1">
    <citation type="journal article" date="2020" name="New Phytol.">
        <title>Comparative genomics reveals dynamic genome evolution in host specialist ectomycorrhizal fungi.</title>
        <authorList>
            <person name="Lofgren L.A."/>
            <person name="Nguyen N.H."/>
            <person name="Vilgalys R."/>
            <person name="Ruytinx J."/>
            <person name="Liao H.L."/>
            <person name="Branco S."/>
            <person name="Kuo A."/>
            <person name="LaButti K."/>
            <person name="Lipzen A."/>
            <person name="Andreopoulos W."/>
            <person name="Pangilinan J."/>
            <person name="Riley R."/>
            <person name="Hundley H."/>
            <person name="Na H."/>
            <person name="Barry K."/>
            <person name="Grigoriev I.V."/>
            <person name="Stajich J.E."/>
            <person name="Kennedy P.G."/>
        </authorList>
    </citation>
    <scope>NUCLEOTIDE SEQUENCE</scope>
    <source>
        <strain evidence="4">FC203</strain>
    </source>
</reference>
<dbReference type="PANTHER" id="PTHR14430">
    <property type="entry name" value="RABIN3-RELATED"/>
    <property type="match status" value="1"/>
</dbReference>
<dbReference type="GO" id="GO:0006887">
    <property type="term" value="P:exocytosis"/>
    <property type="evidence" value="ECO:0007669"/>
    <property type="project" value="TreeGrafter"/>
</dbReference>
<name>A0AAD4HLG8_9AGAM</name>
<dbReference type="GO" id="GO:0070319">
    <property type="term" value="C:Golgi to plasma membrane transport vesicle"/>
    <property type="evidence" value="ECO:0007669"/>
    <property type="project" value="TreeGrafter"/>
</dbReference>
<keyword evidence="5" id="KW-1185">Reference proteome</keyword>
<dbReference type="EMBL" id="JABBWK010000026">
    <property type="protein sequence ID" value="KAG1900551.1"/>
    <property type="molecule type" value="Genomic_DNA"/>
</dbReference>
<protein>
    <recommendedName>
        <fullName evidence="3">GDP/GTP exchange factor Sec2 N-terminal domain-containing protein</fullName>
    </recommendedName>
</protein>
<dbReference type="GeneID" id="64655965"/>
<dbReference type="GO" id="GO:0051286">
    <property type="term" value="C:cell tip"/>
    <property type="evidence" value="ECO:0007669"/>
    <property type="project" value="TreeGrafter"/>
</dbReference>
<dbReference type="RefSeq" id="XP_041226127.1">
    <property type="nucleotide sequence ID" value="XM_041361667.1"/>
</dbReference>
<dbReference type="SUPFAM" id="SSF144284">
    <property type="entry name" value="Sec2 N-terminal region"/>
    <property type="match status" value="1"/>
</dbReference>
<dbReference type="Pfam" id="PF06428">
    <property type="entry name" value="Sec2p"/>
    <property type="match status" value="1"/>
</dbReference>
<evidence type="ECO:0000256" key="1">
    <source>
        <dbReference type="ARBA" id="ARBA00023054"/>
    </source>
</evidence>
<dbReference type="Gene3D" id="6.10.140.910">
    <property type="match status" value="1"/>
</dbReference>
<dbReference type="PANTHER" id="PTHR14430:SF0">
    <property type="entry name" value="SEC2P DOMAIN-CONTAINING PROTEIN"/>
    <property type="match status" value="1"/>
</dbReference>
<feature type="region of interest" description="Disordered" evidence="2">
    <location>
        <begin position="307"/>
        <end position="438"/>
    </location>
</feature>
<dbReference type="AlphaFoldDB" id="A0AAD4HLG8"/>
<feature type="region of interest" description="Disordered" evidence="2">
    <location>
        <begin position="1"/>
        <end position="27"/>
    </location>
</feature>
<gene>
    <name evidence="4" type="ORF">F5891DRAFT_1032537</name>
</gene>
<feature type="domain" description="GDP/GTP exchange factor Sec2 N-terminal" evidence="3">
    <location>
        <begin position="224"/>
        <end position="306"/>
    </location>
</feature>
<dbReference type="InterPro" id="IPR009449">
    <property type="entry name" value="Sec2_N"/>
</dbReference>
<accession>A0AAD4HLG8</accession>
<keyword evidence="1" id="KW-0175">Coiled coil</keyword>
<evidence type="ECO:0000313" key="4">
    <source>
        <dbReference type="EMBL" id="KAG1900551.1"/>
    </source>
</evidence>
<proteinExistence type="predicted"/>
<organism evidence="4 5">
    <name type="scientific">Suillus fuscotomentosus</name>
    <dbReference type="NCBI Taxonomy" id="1912939"/>
    <lineage>
        <taxon>Eukaryota</taxon>
        <taxon>Fungi</taxon>
        <taxon>Dikarya</taxon>
        <taxon>Basidiomycota</taxon>
        <taxon>Agaricomycotina</taxon>
        <taxon>Agaricomycetes</taxon>
        <taxon>Agaricomycetidae</taxon>
        <taxon>Boletales</taxon>
        <taxon>Suillineae</taxon>
        <taxon>Suillaceae</taxon>
        <taxon>Suillus</taxon>
    </lineage>
</organism>
<dbReference type="GO" id="GO:0005085">
    <property type="term" value="F:guanyl-nucleotide exchange factor activity"/>
    <property type="evidence" value="ECO:0007669"/>
    <property type="project" value="InterPro"/>
</dbReference>
<feature type="region of interest" description="Disordered" evidence="2">
    <location>
        <begin position="126"/>
        <end position="186"/>
    </location>
</feature>
<dbReference type="Proteomes" id="UP001195769">
    <property type="component" value="Unassembled WGS sequence"/>
</dbReference>
<evidence type="ECO:0000259" key="3">
    <source>
        <dbReference type="Pfam" id="PF06428"/>
    </source>
</evidence>
<dbReference type="InterPro" id="IPR040351">
    <property type="entry name" value="RAB3IL/RAB3IP/Sec2"/>
</dbReference>
<evidence type="ECO:0000313" key="5">
    <source>
        <dbReference type="Proteomes" id="UP001195769"/>
    </source>
</evidence>